<accession>A0A5N5T706</accession>
<name>A0A5N5T706_9CRUS</name>
<dbReference type="AlphaFoldDB" id="A0A5N5T706"/>
<organism evidence="2 3">
    <name type="scientific">Armadillidium nasatum</name>
    <dbReference type="NCBI Taxonomy" id="96803"/>
    <lineage>
        <taxon>Eukaryota</taxon>
        <taxon>Metazoa</taxon>
        <taxon>Ecdysozoa</taxon>
        <taxon>Arthropoda</taxon>
        <taxon>Crustacea</taxon>
        <taxon>Multicrustacea</taxon>
        <taxon>Malacostraca</taxon>
        <taxon>Eumalacostraca</taxon>
        <taxon>Peracarida</taxon>
        <taxon>Isopoda</taxon>
        <taxon>Oniscidea</taxon>
        <taxon>Crinocheta</taxon>
        <taxon>Armadillidiidae</taxon>
        <taxon>Armadillidium</taxon>
    </lineage>
</organism>
<feature type="compositionally biased region" description="Basic and acidic residues" evidence="1">
    <location>
        <begin position="240"/>
        <end position="249"/>
    </location>
</feature>
<evidence type="ECO:0000256" key="1">
    <source>
        <dbReference type="SAM" id="MobiDB-lite"/>
    </source>
</evidence>
<keyword evidence="3" id="KW-1185">Reference proteome</keyword>
<evidence type="ECO:0000313" key="3">
    <source>
        <dbReference type="Proteomes" id="UP000326759"/>
    </source>
</evidence>
<gene>
    <name evidence="2" type="ORF">Anas_10725</name>
</gene>
<protein>
    <submittedName>
        <fullName evidence="2">Uncharacterized protein</fullName>
    </submittedName>
</protein>
<feature type="compositionally biased region" description="Polar residues" evidence="1">
    <location>
        <begin position="291"/>
        <end position="300"/>
    </location>
</feature>
<dbReference type="OrthoDB" id="10379454at2759"/>
<evidence type="ECO:0000313" key="2">
    <source>
        <dbReference type="EMBL" id="KAB7502057.1"/>
    </source>
</evidence>
<sequence length="309" mass="35995">METMQNDLQKMRKSHSENLMLTFTLLQLLSSTVGRNKGKPIKNPSQEVHCEIPPSTLKPTKCKLQSKENVSREDIFDVSDADVIFPNYENERDVIKINTTGNDVRLMDSEKMKITSKFVSGCSESKKLNCESEEKENCVKKWQFCDYCKKEFKYLSSHLKVHGLLPDERKKIVHEKRKRKPMKGKRVRRCPFAQCAKAQPYVRLDKHLQSFHKLKLDHPMYKKFVNTHSVRHKPLKLKSKSNEEPEKSSEPCLSAEQEESNESCEQIGQKKSIKPHEQIGQNRSSEPHEQIGQNKLNKPFEQTEQKEIN</sequence>
<dbReference type="Proteomes" id="UP000326759">
    <property type="component" value="Unassembled WGS sequence"/>
</dbReference>
<feature type="region of interest" description="Disordered" evidence="1">
    <location>
        <begin position="232"/>
        <end position="309"/>
    </location>
</feature>
<reference evidence="2 3" key="1">
    <citation type="journal article" date="2019" name="PLoS Biol.">
        <title>Sex chromosomes control vertical transmission of feminizing Wolbachia symbionts in an isopod.</title>
        <authorList>
            <person name="Becking T."/>
            <person name="Chebbi M.A."/>
            <person name="Giraud I."/>
            <person name="Moumen B."/>
            <person name="Laverre T."/>
            <person name="Caubet Y."/>
            <person name="Peccoud J."/>
            <person name="Gilbert C."/>
            <person name="Cordaux R."/>
        </authorList>
    </citation>
    <scope>NUCLEOTIDE SEQUENCE [LARGE SCALE GENOMIC DNA]</scope>
    <source>
        <strain evidence="2">ANa2</strain>
        <tissue evidence="2">Whole body excluding digestive tract and cuticle</tissue>
    </source>
</reference>
<comment type="caution">
    <text evidence="2">The sequence shown here is derived from an EMBL/GenBank/DDBJ whole genome shotgun (WGS) entry which is preliminary data.</text>
</comment>
<proteinExistence type="predicted"/>
<dbReference type="EMBL" id="SEYY01008688">
    <property type="protein sequence ID" value="KAB7502057.1"/>
    <property type="molecule type" value="Genomic_DNA"/>
</dbReference>